<evidence type="ECO:0008006" key="3">
    <source>
        <dbReference type="Google" id="ProtNLM"/>
    </source>
</evidence>
<gene>
    <name evidence="1" type="ORF">HJO_10459</name>
</gene>
<reference evidence="1 2" key="1">
    <citation type="journal article" date="2014" name="Antonie Van Leeuwenhoek">
        <title>Hyphomonas beringensis sp. nov. and Hyphomonas chukchiensis sp. nov., isolated from surface seawater of the Bering Sea and Chukchi Sea.</title>
        <authorList>
            <person name="Li C."/>
            <person name="Lai Q."/>
            <person name="Li G."/>
            <person name="Dong C."/>
            <person name="Wang J."/>
            <person name="Liao Y."/>
            <person name="Shao Z."/>
        </authorList>
    </citation>
    <scope>NUCLEOTIDE SEQUENCE [LARGE SCALE GENOMIC DNA]</scope>
    <source>
        <strain evidence="1 2">MHS-2</strain>
    </source>
</reference>
<dbReference type="InterPro" id="IPR006311">
    <property type="entry name" value="TAT_signal"/>
</dbReference>
<dbReference type="PANTHER" id="PTHR33361">
    <property type="entry name" value="GLR0591 PROTEIN"/>
    <property type="match status" value="1"/>
</dbReference>
<evidence type="ECO:0000313" key="2">
    <source>
        <dbReference type="Proteomes" id="UP000025171"/>
    </source>
</evidence>
<dbReference type="PANTHER" id="PTHR33361:SF2">
    <property type="entry name" value="DUF885 DOMAIN-CONTAINING PROTEIN"/>
    <property type="match status" value="1"/>
</dbReference>
<protein>
    <recommendedName>
        <fullName evidence="3">DUF885 domain-containing protein</fullName>
    </recommendedName>
</protein>
<dbReference type="PATRIC" id="fig|1280950.3.peg.2092"/>
<dbReference type="Pfam" id="PF05960">
    <property type="entry name" value="DUF885"/>
    <property type="match status" value="1"/>
</dbReference>
<dbReference type="RefSeq" id="WP_051618498.1">
    <property type="nucleotide sequence ID" value="NZ_ARYK01000004.1"/>
</dbReference>
<dbReference type="PROSITE" id="PS51318">
    <property type="entry name" value="TAT"/>
    <property type="match status" value="1"/>
</dbReference>
<dbReference type="eggNOG" id="COG4805">
    <property type="taxonomic scope" value="Bacteria"/>
</dbReference>
<dbReference type="OrthoDB" id="7937304at2"/>
<dbReference type="Proteomes" id="UP000025171">
    <property type="component" value="Unassembled WGS sequence"/>
</dbReference>
<dbReference type="STRING" id="1280950.HJO_10459"/>
<dbReference type="EMBL" id="ARYK01000004">
    <property type="protein sequence ID" value="KCZ92451.1"/>
    <property type="molecule type" value="Genomic_DNA"/>
</dbReference>
<sequence length="628" mass="68140">MSILRLPGLSRREFLPAMGFAFAAGLTACSAPVDDAGTPRRIARQVDQLMTTLSQTELARNPELATRLGLTEAAVGYPFNRYLTDRSQATYERTRVTRLEMLEALEQAPKPAPGSPQARHLDTLIAAYRTAETLFVPGHGQAGLGIAYPYVADQMRGAYIDVPDLMTRAHPVRTAEDARAYVARLSQFADAIDDERRRLDADAAAGVIAPDFILRQMAALAAQHGAGPPDTHILITTLDSLLTGPDDLEPGEGEKLAAQARGLVETEILPAYARFGARLTDLAKGAPSQPGVWQLPNGDAYYDASLAAYTHAGVNAEALHSLGQREVLALADQLDAALTEAGFVEGTVTERLVALSALPDQVYPPTEEGRAALLARLEDLQARADAALAREIPRVPRTQVAIRAVPDFLQASSPAAFYSAAPANGTAPGLFQINLTDTADWPDFTLATLVFHETIPGHHLESAVTAEQANLPLARQMIWNVAYGEGWGVYAETLADDMGLYADDPLGRIGYLQSLLFRAARLVADTGIHRMRWSRQQAIDYLTGVTGQPEVAMAAEVDRYTVWPGQAAAYWVGRQRILDLRERAIRVLGPKFDRAAFHEIILTGGPRPLDILEADVEQWYGAQVDRTD</sequence>
<comment type="caution">
    <text evidence="1">The sequence shown here is derived from an EMBL/GenBank/DDBJ whole genome shotgun (WGS) entry which is preliminary data.</text>
</comment>
<dbReference type="PROSITE" id="PS51257">
    <property type="entry name" value="PROKAR_LIPOPROTEIN"/>
    <property type="match status" value="1"/>
</dbReference>
<accession>A0A059FPJ5</accession>
<keyword evidence="2" id="KW-1185">Reference proteome</keyword>
<dbReference type="AlphaFoldDB" id="A0A059FPJ5"/>
<organism evidence="1 2">
    <name type="scientific">Hyphomonas johnsonii MHS-2</name>
    <dbReference type="NCBI Taxonomy" id="1280950"/>
    <lineage>
        <taxon>Bacteria</taxon>
        <taxon>Pseudomonadati</taxon>
        <taxon>Pseudomonadota</taxon>
        <taxon>Alphaproteobacteria</taxon>
        <taxon>Hyphomonadales</taxon>
        <taxon>Hyphomonadaceae</taxon>
        <taxon>Hyphomonas</taxon>
    </lineage>
</organism>
<evidence type="ECO:0000313" key="1">
    <source>
        <dbReference type="EMBL" id="KCZ92451.1"/>
    </source>
</evidence>
<dbReference type="InterPro" id="IPR010281">
    <property type="entry name" value="DUF885"/>
</dbReference>
<proteinExistence type="predicted"/>
<name>A0A059FPJ5_9PROT</name>